<feature type="non-terminal residue" evidence="1">
    <location>
        <position position="103"/>
    </location>
</feature>
<protein>
    <recommendedName>
        <fullName evidence="2">PhoD-like phosphatase metallophosphatase domain-containing protein</fullName>
    </recommendedName>
</protein>
<dbReference type="EMBL" id="BARS01051687">
    <property type="protein sequence ID" value="GAG47790.1"/>
    <property type="molecule type" value="Genomic_DNA"/>
</dbReference>
<dbReference type="InterPro" id="IPR038607">
    <property type="entry name" value="PhoD-like_sf"/>
</dbReference>
<dbReference type="AlphaFoldDB" id="X0XWP1"/>
<dbReference type="PANTHER" id="PTHR33987:SF1">
    <property type="entry name" value="CALCINEURIN-LIKE METALLO-PHOSPHOESTERASE SUPERFAMILY PROTEIN"/>
    <property type="match status" value="1"/>
</dbReference>
<comment type="caution">
    <text evidence="1">The sequence shown here is derived from an EMBL/GenBank/DDBJ whole genome shotgun (WGS) entry which is preliminary data.</text>
</comment>
<organism evidence="1">
    <name type="scientific">marine sediment metagenome</name>
    <dbReference type="NCBI Taxonomy" id="412755"/>
    <lineage>
        <taxon>unclassified sequences</taxon>
        <taxon>metagenomes</taxon>
        <taxon>ecological metagenomes</taxon>
    </lineage>
</organism>
<gene>
    <name evidence="1" type="ORF">S01H1_76940</name>
</gene>
<sequence>MSSIQTISWEKGMECWGNMPHQRTRLFKLIADTKAKGVVLISGDVHFAEISKTDEGPYPLYDITSSGLAQKPHPSWPKAINQYRIPGCLYVGENFGLITIDWA</sequence>
<proteinExistence type="predicted"/>
<evidence type="ECO:0008006" key="2">
    <source>
        <dbReference type="Google" id="ProtNLM"/>
    </source>
</evidence>
<dbReference type="Gene3D" id="3.60.21.70">
    <property type="entry name" value="PhoD-like phosphatase"/>
    <property type="match status" value="1"/>
</dbReference>
<accession>X0XWP1</accession>
<evidence type="ECO:0000313" key="1">
    <source>
        <dbReference type="EMBL" id="GAG47790.1"/>
    </source>
</evidence>
<dbReference type="PANTHER" id="PTHR33987">
    <property type="entry name" value="CALCINEURIN-LIKE METALLO-PHOSPHOESTERASE SUPERFAMILY PROTEIN"/>
    <property type="match status" value="1"/>
</dbReference>
<name>X0XWP1_9ZZZZ</name>
<reference evidence="1" key="1">
    <citation type="journal article" date="2014" name="Front. Microbiol.">
        <title>High frequency of phylogenetically diverse reductive dehalogenase-homologous genes in deep subseafloor sedimentary metagenomes.</title>
        <authorList>
            <person name="Kawai M."/>
            <person name="Futagami T."/>
            <person name="Toyoda A."/>
            <person name="Takaki Y."/>
            <person name="Nishi S."/>
            <person name="Hori S."/>
            <person name="Arai W."/>
            <person name="Tsubouchi T."/>
            <person name="Morono Y."/>
            <person name="Uchiyama I."/>
            <person name="Ito T."/>
            <person name="Fujiyama A."/>
            <person name="Inagaki F."/>
            <person name="Takami H."/>
        </authorList>
    </citation>
    <scope>NUCLEOTIDE SEQUENCE</scope>
    <source>
        <strain evidence="1">Expedition CK06-06</strain>
    </source>
</reference>